<name>A0A4V0ZKF6_9ACTN</name>
<protein>
    <recommendedName>
        <fullName evidence="3">DUF488 domain-containing protein</fullName>
    </recommendedName>
</protein>
<gene>
    <name evidence="1" type="ORF">EKD16_25360</name>
</gene>
<dbReference type="OrthoDB" id="3369036at2"/>
<sequence length="136" mass="15278">MRLATCTYQEFTADMGVPVRTTVGYPRFKLAAAPAGHARLITPANWMLKAGYATYADAYRRRLDDAGVDAIRTELEQIPAEGENTRRVLLCFERLTKPGVWCHRTMFAAWWQEHTGEEVPELGALPQPGPPTLFDL</sequence>
<geneLocation type="plasmid" evidence="2">
    <name>phim2</name>
</geneLocation>
<dbReference type="Proteomes" id="UP000292235">
    <property type="component" value="Plasmid phiM2"/>
</dbReference>
<evidence type="ECO:0008006" key="3">
    <source>
        <dbReference type="Google" id="ProtNLM"/>
    </source>
</evidence>
<dbReference type="GeneID" id="39493872"/>
<keyword evidence="1" id="KW-0614">Plasmid</keyword>
<keyword evidence="2" id="KW-1185">Reference proteome</keyword>
<reference evidence="1 2" key="1">
    <citation type="submission" date="2019-02" db="EMBL/GenBank/DDBJ databases">
        <authorList>
            <person name="Khodamoradi S."/>
            <person name="Hahnke R.L."/>
            <person name="Kaempfer P."/>
            <person name="Schumann P."/>
            <person name="Rohde M."/>
            <person name="Steinert M."/>
            <person name="Luzhetskyy A."/>
            <person name="Wink J."/>
            <person name="Ruckert C."/>
        </authorList>
    </citation>
    <scope>NUCLEOTIDE SEQUENCE [LARGE SCALE GENOMIC DNA]</scope>
    <source>
        <strain evidence="1 2">M2</strain>
        <plasmid evidence="2">phim2</plasmid>
    </source>
</reference>
<evidence type="ECO:0000313" key="2">
    <source>
        <dbReference type="Proteomes" id="UP000292235"/>
    </source>
</evidence>
<dbReference type="KEGG" id="strr:EKD16_25360"/>
<accession>A0A4V0ZKF6</accession>
<dbReference type="AlphaFoldDB" id="A0A4V0ZKF6"/>
<dbReference type="RefSeq" id="WP_131102976.1">
    <property type="nucleotide sequence ID" value="NZ_CP036456.1"/>
</dbReference>
<organism evidence="1 2">
    <name type="scientific">Streptomonospora litoralis</name>
    <dbReference type="NCBI Taxonomy" id="2498135"/>
    <lineage>
        <taxon>Bacteria</taxon>
        <taxon>Bacillati</taxon>
        <taxon>Actinomycetota</taxon>
        <taxon>Actinomycetes</taxon>
        <taxon>Streptosporangiales</taxon>
        <taxon>Nocardiopsidaceae</taxon>
        <taxon>Streptomonospora</taxon>
    </lineage>
</organism>
<dbReference type="EMBL" id="CP036456">
    <property type="protein sequence ID" value="QBI56812.1"/>
    <property type="molecule type" value="Genomic_DNA"/>
</dbReference>
<proteinExistence type="predicted"/>
<evidence type="ECO:0000313" key="1">
    <source>
        <dbReference type="EMBL" id="QBI56812.1"/>
    </source>
</evidence>